<dbReference type="EMBL" id="JAWZYT010002402">
    <property type="protein sequence ID" value="KAK4304677.1"/>
    <property type="molecule type" value="Genomic_DNA"/>
</dbReference>
<keyword evidence="3" id="KW-1185">Reference proteome</keyword>
<feature type="region of interest" description="Disordered" evidence="1">
    <location>
        <begin position="73"/>
        <end position="106"/>
    </location>
</feature>
<protein>
    <submittedName>
        <fullName evidence="2">Uncharacterized protein</fullName>
    </submittedName>
</protein>
<feature type="compositionally biased region" description="Gly residues" evidence="1">
    <location>
        <begin position="17"/>
        <end position="27"/>
    </location>
</feature>
<feature type="region of interest" description="Disordered" evidence="1">
    <location>
        <begin position="133"/>
        <end position="167"/>
    </location>
</feature>
<proteinExistence type="predicted"/>
<feature type="compositionally biased region" description="Pro residues" evidence="1">
    <location>
        <begin position="204"/>
        <end position="218"/>
    </location>
</feature>
<dbReference type="AlphaFoldDB" id="A0AAE1PC20"/>
<feature type="compositionally biased region" description="Basic residues" evidence="1">
    <location>
        <begin position="152"/>
        <end position="167"/>
    </location>
</feature>
<comment type="caution">
    <text evidence="2">The sequence shown here is derived from an EMBL/GenBank/DDBJ whole genome shotgun (WGS) entry which is preliminary data.</text>
</comment>
<evidence type="ECO:0000313" key="2">
    <source>
        <dbReference type="EMBL" id="KAK4304677.1"/>
    </source>
</evidence>
<feature type="compositionally biased region" description="Basic and acidic residues" evidence="1">
    <location>
        <begin position="184"/>
        <end position="197"/>
    </location>
</feature>
<gene>
    <name evidence="2" type="ORF">Pmani_023384</name>
</gene>
<feature type="non-terminal residue" evidence="2">
    <location>
        <position position="1"/>
    </location>
</feature>
<reference evidence="2" key="1">
    <citation type="submission" date="2023-11" db="EMBL/GenBank/DDBJ databases">
        <title>Genome assemblies of two species of porcelain crab, Petrolisthes cinctipes and Petrolisthes manimaculis (Anomura: Porcellanidae).</title>
        <authorList>
            <person name="Angst P."/>
        </authorList>
    </citation>
    <scope>NUCLEOTIDE SEQUENCE</scope>
    <source>
        <strain evidence="2">PB745_02</strain>
        <tissue evidence="2">Gill</tissue>
    </source>
</reference>
<feature type="compositionally biased region" description="Low complexity" evidence="1">
    <location>
        <begin position="73"/>
        <end position="83"/>
    </location>
</feature>
<feature type="region of interest" description="Disordered" evidence="1">
    <location>
        <begin position="179"/>
        <end position="218"/>
    </location>
</feature>
<feature type="region of interest" description="Disordered" evidence="1">
    <location>
        <begin position="15"/>
        <end position="36"/>
    </location>
</feature>
<evidence type="ECO:0000313" key="3">
    <source>
        <dbReference type="Proteomes" id="UP001292094"/>
    </source>
</evidence>
<dbReference type="Proteomes" id="UP001292094">
    <property type="component" value="Unassembled WGS sequence"/>
</dbReference>
<sequence length="263" mass="28237">MTSQSALDIISARQIKGSGGIGGGGDGVVLEEERDSLTPFLTPQHQLASTPPHSSFLLTSQDSLDVYHDACSTLQRPHPTRTPTLPPPPASHRKRHASVGGNSPMGGAGGAAGKVLELYPVLPASLNGLADAGKCNGESHHNGTDTPPTTISHHHQQQHHQQHHHHAPYHIGRLSLSTNSLKNKRPDNDTEDKHKPEPSLVQPTAPPLPLPRTPPPPPPMFYVGANSSAWVLNYSPCVELGRLFEEERTVASSTTTQQQQQQL</sequence>
<evidence type="ECO:0000256" key="1">
    <source>
        <dbReference type="SAM" id="MobiDB-lite"/>
    </source>
</evidence>
<accession>A0AAE1PC20</accession>
<name>A0AAE1PC20_9EUCA</name>
<organism evidence="2 3">
    <name type="scientific">Petrolisthes manimaculis</name>
    <dbReference type="NCBI Taxonomy" id="1843537"/>
    <lineage>
        <taxon>Eukaryota</taxon>
        <taxon>Metazoa</taxon>
        <taxon>Ecdysozoa</taxon>
        <taxon>Arthropoda</taxon>
        <taxon>Crustacea</taxon>
        <taxon>Multicrustacea</taxon>
        <taxon>Malacostraca</taxon>
        <taxon>Eumalacostraca</taxon>
        <taxon>Eucarida</taxon>
        <taxon>Decapoda</taxon>
        <taxon>Pleocyemata</taxon>
        <taxon>Anomura</taxon>
        <taxon>Galatheoidea</taxon>
        <taxon>Porcellanidae</taxon>
        <taxon>Petrolisthes</taxon>
    </lineage>
</organism>